<dbReference type="InterPro" id="IPR036571">
    <property type="entry name" value="MECDP_synthase_sf"/>
</dbReference>
<keyword evidence="10 11" id="KW-0511">Multifunctional enzyme</keyword>
<evidence type="ECO:0000256" key="10">
    <source>
        <dbReference type="ARBA" id="ARBA00023268"/>
    </source>
</evidence>
<feature type="site" description="Transition state stabilizer" evidence="11">
    <location>
        <position position="359"/>
    </location>
</feature>
<dbReference type="CDD" id="cd02516">
    <property type="entry name" value="CDP-ME_synthetase"/>
    <property type="match status" value="1"/>
</dbReference>
<evidence type="ECO:0000256" key="5">
    <source>
        <dbReference type="ARBA" id="ARBA00022679"/>
    </source>
</evidence>
<evidence type="ECO:0000256" key="8">
    <source>
        <dbReference type="ARBA" id="ARBA00023229"/>
    </source>
</evidence>
<keyword evidence="9 11" id="KW-0456">Lyase</keyword>
<evidence type="ECO:0000313" key="14">
    <source>
        <dbReference type="Proteomes" id="UP000824099"/>
    </source>
</evidence>
<dbReference type="InterPro" id="IPR020555">
    <property type="entry name" value="MECDP_synthase_CS"/>
</dbReference>
<comment type="similarity">
    <text evidence="11">In the N-terminal section; belongs to the IspD/TarI cytidylyltransferase family. IspD subfamily.</text>
</comment>
<evidence type="ECO:0000256" key="2">
    <source>
        <dbReference type="ARBA" id="ARBA00001968"/>
    </source>
</evidence>
<dbReference type="FunFam" id="3.30.1330.50:FF:000001">
    <property type="entry name" value="2-C-methyl-D-erythritol 2,4-cyclodiphosphate synthase"/>
    <property type="match status" value="1"/>
</dbReference>
<feature type="binding site" evidence="11">
    <location>
        <begin position="358"/>
        <end position="361"/>
    </location>
    <ligand>
        <name>4-CDP-2-C-methyl-D-erythritol 2-phosphate</name>
        <dbReference type="ChEBI" id="CHEBI:57919"/>
    </ligand>
</feature>
<dbReference type="PROSITE" id="PS01350">
    <property type="entry name" value="ISPF"/>
    <property type="match status" value="1"/>
</dbReference>
<accession>A0A9D1MP45</accession>
<feature type="region of interest" description="2-C-methyl-D-erythritol 4-phosphate cytidylyltransferase" evidence="11">
    <location>
        <begin position="1"/>
        <end position="227"/>
    </location>
</feature>
<feature type="site" description="Positions MEP for the nucleophilic attack" evidence="11">
    <location>
        <position position="141"/>
    </location>
</feature>
<evidence type="ECO:0000256" key="6">
    <source>
        <dbReference type="ARBA" id="ARBA00022695"/>
    </source>
</evidence>
<feature type="binding site" evidence="11">
    <location>
        <position position="268"/>
    </location>
    <ligand>
        <name>a divalent metal cation</name>
        <dbReference type="ChEBI" id="CHEBI:60240"/>
    </ligand>
</feature>
<comment type="caution">
    <text evidence="11">Lacks conserved residue(s) required for the propagation of feature annotation.</text>
</comment>
<dbReference type="InterPro" id="IPR026596">
    <property type="entry name" value="IspD/F"/>
</dbReference>
<dbReference type="InterPro" id="IPR003526">
    <property type="entry name" value="MECDP_synthase"/>
</dbReference>
<dbReference type="GO" id="GO:0050518">
    <property type="term" value="F:2-C-methyl-D-erythritol 4-phosphate cytidylyltransferase activity"/>
    <property type="evidence" value="ECO:0007669"/>
    <property type="project" value="UniProtKB-UniRule"/>
</dbReference>
<dbReference type="SUPFAM" id="SSF53448">
    <property type="entry name" value="Nucleotide-diphospho-sugar transferases"/>
    <property type="match status" value="1"/>
</dbReference>
<feature type="binding site" evidence="11">
    <location>
        <position position="365"/>
    </location>
    <ligand>
        <name>4-CDP-2-C-methyl-D-erythritol 2-phosphate</name>
        <dbReference type="ChEBI" id="CHEBI:57919"/>
    </ligand>
</feature>
<comment type="catalytic activity">
    <reaction evidence="1 11">
        <text>4-CDP-2-C-methyl-D-erythritol 2-phosphate = 2-C-methyl-D-erythritol 2,4-cyclic diphosphate + CMP</text>
        <dbReference type="Rhea" id="RHEA:23864"/>
        <dbReference type="ChEBI" id="CHEBI:57919"/>
        <dbReference type="ChEBI" id="CHEBI:58483"/>
        <dbReference type="ChEBI" id="CHEBI:60377"/>
        <dbReference type="EC" id="4.6.1.12"/>
    </reaction>
</comment>
<feature type="binding site" evidence="11">
    <location>
        <position position="236"/>
    </location>
    <ligand>
        <name>a divalent metal cation</name>
        <dbReference type="ChEBI" id="CHEBI:60240"/>
    </ligand>
</feature>
<dbReference type="HAMAP" id="MF_01520">
    <property type="entry name" value="IspDF"/>
    <property type="match status" value="1"/>
</dbReference>
<dbReference type="NCBIfam" id="TIGR00453">
    <property type="entry name" value="ispD"/>
    <property type="match status" value="1"/>
</dbReference>
<evidence type="ECO:0000256" key="4">
    <source>
        <dbReference type="ARBA" id="ARBA00008480"/>
    </source>
</evidence>
<dbReference type="PANTHER" id="PTHR43181">
    <property type="entry name" value="2-C-METHYL-D-ERYTHRITOL 2,4-CYCLODIPHOSPHATE SYNTHASE, CHLOROPLASTIC"/>
    <property type="match status" value="1"/>
</dbReference>
<protein>
    <recommendedName>
        <fullName evidence="11">Bifunctional enzyme IspD/IspF</fullName>
    </recommendedName>
    <domain>
        <recommendedName>
            <fullName evidence="11">2-C-methyl-D-erythritol 4-phosphate cytidylyltransferase</fullName>
            <ecNumber evidence="11">2.7.7.60</ecNumber>
        </recommendedName>
        <alternativeName>
            <fullName evidence="11">4-diphosphocytidyl-2C-methyl-D-erythritol synthase</fullName>
        </alternativeName>
        <alternativeName>
            <fullName evidence="11">MEP cytidylyltransferase</fullName>
            <shortName evidence="11">MCT</shortName>
        </alternativeName>
    </domain>
    <domain>
        <recommendedName>
            <fullName evidence="11">2-C-methyl-D-erythritol 2,4-cyclodiphosphate synthase</fullName>
            <shortName evidence="11">MECDP-synthase</shortName>
            <shortName evidence="11">MECPP-synthase</shortName>
            <shortName evidence="11">MECPS</shortName>
            <ecNumber evidence="11">4.6.1.12</ecNumber>
        </recommendedName>
    </domain>
</protein>
<dbReference type="PANTHER" id="PTHR43181:SF1">
    <property type="entry name" value="2-C-METHYL-D-ERYTHRITOL 2,4-CYCLODIPHOSPHATE SYNTHASE, CHLOROPLASTIC"/>
    <property type="match status" value="1"/>
</dbReference>
<dbReference type="EMBL" id="DVNI01000030">
    <property type="protein sequence ID" value="HIU63827.1"/>
    <property type="molecule type" value="Genomic_DNA"/>
</dbReference>
<proteinExistence type="inferred from homology"/>
<dbReference type="GO" id="GO:0019288">
    <property type="term" value="P:isopentenyl diphosphate biosynthetic process, methylerythritol 4-phosphate pathway"/>
    <property type="evidence" value="ECO:0007669"/>
    <property type="project" value="UniProtKB-UniRule"/>
</dbReference>
<dbReference type="InterPro" id="IPR029044">
    <property type="entry name" value="Nucleotide-diphossugar_trans"/>
</dbReference>
<evidence type="ECO:0000256" key="3">
    <source>
        <dbReference type="ARBA" id="ARBA00004709"/>
    </source>
</evidence>
<feature type="binding site" evidence="11">
    <location>
        <begin position="287"/>
        <end position="291"/>
    </location>
    <ligand>
        <name>4-CDP-2-C-methyl-D-erythritol 2-phosphate</name>
        <dbReference type="ChEBI" id="CHEBI:57919"/>
    </ligand>
</feature>
<comment type="catalytic activity">
    <reaction evidence="11">
        <text>2-C-methyl-D-erythritol 4-phosphate + CTP + H(+) = 4-CDP-2-C-methyl-D-erythritol + diphosphate</text>
        <dbReference type="Rhea" id="RHEA:13429"/>
        <dbReference type="ChEBI" id="CHEBI:15378"/>
        <dbReference type="ChEBI" id="CHEBI:33019"/>
        <dbReference type="ChEBI" id="CHEBI:37563"/>
        <dbReference type="ChEBI" id="CHEBI:57823"/>
        <dbReference type="ChEBI" id="CHEBI:58262"/>
        <dbReference type="EC" id="2.7.7.60"/>
    </reaction>
</comment>
<keyword evidence="6 11" id="KW-0548">Nucleotidyltransferase</keyword>
<keyword evidence="7 11" id="KW-0479">Metal-binding</keyword>
<comment type="similarity">
    <text evidence="4">Belongs to the IspF family.</text>
</comment>
<dbReference type="NCBIfam" id="TIGR00151">
    <property type="entry name" value="ispF"/>
    <property type="match status" value="1"/>
</dbReference>
<dbReference type="Pfam" id="PF01128">
    <property type="entry name" value="IspD"/>
    <property type="match status" value="1"/>
</dbReference>
<dbReference type="InterPro" id="IPR001228">
    <property type="entry name" value="IspD"/>
</dbReference>
<feature type="region of interest" description="2-C-methyl-D-erythritol 2,4-cyclodiphosphate synthase" evidence="11">
    <location>
        <begin position="228"/>
        <end position="384"/>
    </location>
</feature>
<name>A0A9D1MP45_9FIRM</name>
<feature type="binding site" evidence="11">
    <location>
        <position position="368"/>
    </location>
    <ligand>
        <name>4-CDP-2-C-methyl-D-erythritol 2-phosphate</name>
        <dbReference type="ChEBI" id="CHEBI:57919"/>
    </ligand>
</feature>
<dbReference type="HAMAP" id="MF_00107">
    <property type="entry name" value="IspF"/>
    <property type="match status" value="1"/>
</dbReference>
<dbReference type="GO" id="GO:0046872">
    <property type="term" value="F:metal ion binding"/>
    <property type="evidence" value="ECO:0007669"/>
    <property type="project" value="UniProtKB-KW"/>
</dbReference>
<comment type="similarity">
    <text evidence="11">In the C-terminal section; belongs to the IspF family.</text>
</comment>
<comment type="function">
    <text evidence="11">Bifunctional enzyme that catalyzes the formation of 4-diphosphocytidyl-2-C-methyl-D-erythritol from CTP and 2-C-methyl-D-erythritol 4-phosphate (MEP) (IspD), and catalyzes the conversion of 4-diphosphocytidyl-2-C-methyl-D-erythritol 2-phosphate (CDP-ME2P) to 2-C-methyl-D-erythritol 2,4-cyclodiphosphate (ME-CPP) with a corresponding release of cytidine 5-monophosphate (CMP) (IspF).</text>
</comment>
<keyword evidence="5 11" id="KW-0808">Transferase</keyword>
<reference evidence="13" key="2">
    <citation type="journal article" date="2021" name="PeerJ">
        <title>Extensive microbial diversity within the chicken gut microbiome revealed by metagenomics and culture.</title>
        <authorList>
            <person name="Gilroy R."/>
            <person name="Ravi A."/>
            <person name="Getino M."/>
            <person name="Pursley I."/>
            <person name="Horton D.L."/>
            <person name="Alikhan N.F."/>
            <person name="Baker D."/>
            <person name="Gharbi K."/>
            <person name="Hall N."/>
            <person name="Watson M."/>
            <person name="Adriaenssens E.M."/>
            <person name="Foster-Nyarko E."/>
            <person name="Jarju S."/>
            <person name="Secka A."/>
            <person name="Antonio M."/>
            <person name="Oren A."/>
            <person name="Chaudhuri R.R."/>
            <person name="La Ragione R."/>
            <person name="Hildebrand F."/>
            <person name="Pallen M.J."/>
        </authorList>
    </citation>
    <scope>NUCLEOTIDE SEQUENCE</scope>
    <source>
        <strain evidence="13">CHK160-1198</strain>
    </source>
</reference>
<dbReference type="Gene3D" id="3.30.1330.50">
    <property type="entry name" value="2-C-methyl-D-erythritol 2,4-cyclodiphosphate synthase"/>
    <property type="match status" value="1"/>
</dbReference>
<dbReference type="Gene3D" id="3.90.550.10">
    <property type="entry name" value="Spore Coat Polysaccharide Biosynthesis Protein SpsA, Chain A"/>
    <property type="match status" value="1"/>
</dbReference>
<dbReference type="FunFam" id="3.90.550.10:FF:000003">
    <property type="entry name" value="2-C-methyl-D-erythritol 4-phosphate cytidylyltransferase"/>
    <property type="match status" value="1"/>
</dbReference>
<dbReference type="GO" id="GO:0008685">
    <property type="term" value="F:2-C-methyl-D-erythritol 2,4-cyclodiphosphate synthase activity"/>
    <property type="evidence" value="ECO:0007669"/>
    <property type="project" value="UniProtKB-UniRule"/>
</dbReference>
<comment type="caution">
    <text evidence="13">The sequence shown here is derived from an EMBL/GenBank/DDBJ whole genome shotgun (WGS) entry which is preliminary data.</text>
</comment>
<dbReference type="InterPro" id="IPR034683">
    <property type="entry name" value="IspD/TarI"/>
</dbReference>
<organism evidence="13 14">
    <name type="scientific">Candidatus Avacidaminococcus intestinavium</name>
    <dbReference type="NCBI Taxonomy" id="2840684"/>
    <lineage>
        <taxon>Bacteria</taxon>
        <taxon>Bacillati</taxon>
        <taxon>Bacillota</taxon>
        <taxon>Negativicutes</taxon>
        <taxon>Acidaminococcales</taxon>
        <taxon>Acidaminococcaceae</taxon>
        <taxon>Acidaminococcaceae incertae sedis</taxon>
        <taxon>Candidatus Avacidaminococcus</taxon>
    </lineage>
</organism>
<feature type="binding site" evidence="11">
    <location>
        <begin position="234"/>
        <end position="236"/>
    </location>
    <ligand>
        <name>4-CDP-2-C-methyl-D-erythritol 2-phosphate</name>
        <dbReference type="ChEBI" id="CHEBI:57919"/>
    </ligand>
</feature>
<evidence type="ECO:0000256" key="7">
    <source>
        <dbReference type="ARBA" id="ARBA00022723"/>
    </source>
</evidence>
<comment type="pathway">
    <text evidence="3 11">Isoprenoid biosynthesis; isopentenyl diphosphate biosynthesis via DXP pathway; isopentenyl diphosphate from 1-deoxy-D-xylulose 5-phosphate: step 4/6.</text>
</comment>
<keyword evidence="8 11" id="KW-0414">Isoprene biosynthesis</keyword>
<evidence type="ECO:0000313" key="13">
    <source>
        <dbReference type="EMBL" id="HIU63827.1"/>
    </source>
</evidence>
<feature type="site" description="Transition state stabilizer" evidence="11">
    <location>
        <position position="7"/>
    </location>
</feature>
<sequence length="384" mass="42073">MGSTVNKVFLELDGIPIIIHNLKQLSQITTISEAIIVIKREEVTMAKELLESYSEKYFPDLQWKVVAGGEERQDSVINALTLVEDEFVAVHDAVRPFAGPEIFKRVYEAAKITGAAVAGVALKDTIKIVDSTQQVVSTPERSNLRAIQTPQIFKTDLLKSAYAFVKEKGINVTDDAGAVELLGGVVSVAEGDFLNNKITTPEDLMWASQFVQKNKKTKITSAEETVTRIGMGYDVHRFDKDRKLVLCGVEIPYEFGLAGHSDADVVLHAVMDALLGAVGAGDIGVLFPDTDAAYKDANSLELLREVKQLVESKGWILGNMDITIIAEEPKILPYREQMIKCLSEVLERPKCALNIKATTNEGLGFLGRKEGIVAQAIALLVRKS</sequence>
<evidence type="ECO:0000256" key="9">
    <source>
        <dbReference type="ARBA" id="ARBA00023239"/>
    </source>
</evidence>
<evidence type="ECO:0000259" key="12">
    <source>
        <dbReference type="Pfam" id="PF02542"/>
    </source>
</evidence>
<feature type="site" description="Transition state stabilizer" evidence="11">
    <location>
        <position position="260"/>
    </location>
</feature>
<dbReference type="EC" id="4.6.1.12" evidence="11"/>
<feature type="binding site" evidence="11">
    <location>
        <begin position="260"/>
        <end position="261"/>
    </location>
    <ligand>
        <name>4-CDP-2-C-methyl-D-erythritol 2-phosphate</name>
        <dbReference type="ChEBI" id="CHEBI:57919"/>
    </ligand>
</feature>
<dbReference type="Proteomes" id="UP000824099">
    <property type="component" value="Unassembled WGS sequence"/>
</dbReference>
<dbReference type="CDD" id="cd00554">
    <property type="entry name" value="MECDP_synthase"/>
    <property type="match status" value="1"/>
</dbReference>
<feature type="binding site" evidence="11">
    <location>
        <begin position="282"/>
        <end position="284"/>
    </location>
    <ligand>
        <name>4-CDP-2-C-methyl-D-erythritol 2-phosphate</name>
        <dbReference type="ChEBI" id="CHEBI:57919"/>
    </ligand>
</feature>
<feature type="domain" description="2-C-methyl-D-erythritol 2,4-cyclodiphosphate synthase" evidence="12">
    <location>
        <begin position="228"/>
        <end position="380"/>
    </location>
</feature>
<dbReference type="Pfam" id="PF02542">
    <property type="entry name" value="YgbB"/>
    <property type="match status" value="1"/>
</dbReference>
<gene>
    <name evidence="11" type="primary">ispDF</name>
    <name evidence="13" type="ORF">IAB06_02125</name>
</gene>
<evidence type="ECO:0000256" key="11">
    <source>
        <dbReference type="HAMAP-Rule" id="MF_01520"/>
    </source>
</evidence>
<dbReference type="EC" id="2.7.7.60" evidence="11"/>
<evidence type="ECO:0000256" key="1">
    <source>
        <dbReference type="ARBA" id="ARBA00000200"/>
    </source>
</evidence>
<comment type="cofactor">
    <cofactor evidence="2 11">
        <name>a divalent metal cation</name>
        <dbReference type="ChEBI" id="CHEBI:60240"/>
    </cofactor>
</comment>
<dbReference type="AlphaFoldDB" id="A0A9D1MP45"/>
<feature type="binding site" evidence="11">
    <location>
        <position position="234"/>
    </location>
    <ligand>
        <name>a divalent metal cation</name>
        <dbReference type="ChEBI" id="CHEBI:60240"/>
    </ligand>
</feature>
<dbReference type="SUPFAM" id="SSF69765">
    <property type="entry name" value="IpsF-like"/>
    <property type="match status" value="1"/>
</dbReference>
<reference evidence="13" key="1">
    <citation type="submission" date="2020-10" db="EMBL/GenBank/DDBJ databases">
        <authorList>
            <person name="Gilroy R."/>
        </authorList>
    </citation>
    <scope>NUCLEOTIDE SEQUENCE</scope>
    <source>
        <strain evidence="13">CHK160-1198</strain>
    </source>
</reference>
<feature type="site" description="Positions MEP for the nucleophilic attack" evidence="11">
    <location>
        <position position="197"/>
    </location>
</feature>
<comment type="pathway">
    <text evidence="11">Isoprenoid biosynthesis; isopentenyl diphosphate biosynthesis via DXP pathway; isopentenyl diphosphate from 1-deoxy-D-xylulose 5-phosphate: step 2/6.</text>
</comment>
<dbReference type="GO" id="GO:0016114">
    <property type="term" value="P:terpenoid biosynthetic process"/>
    <property type="evidence" value="ECO:0007669"/>
    <property type="project" value="InterPro"/>
</dbReference>